<dbReference type="PRINTS" id="PR01950">
    <property type="entry name" value="LANCSUPER"/>
</dbReference>
<accession>A0AA49A7B7</accession>
<dbReference type="SUPFAM" id="SSF158745">
    <property type="entry name" value="LanC-like"/>
    <property type="match status" value="1"/>
</dbReference>
<dbReference type="PRINTS" id="PR01955">
    <property type="entry name" value="LANCFRANKIA"/>
</dbReference>
<dbReference type="InterPro" id="IPR012341">
    <property type="entry name" value="6hp_glycosidase-like_sf"/>
</dbReference>
<dbReference type="PANTHER" id="PTHR12736">
    <property type="entry name" value="LANC-LIKE PROTEIN"/>
    <property type="match status" value="1"/>
</dbReference>
<evidence type="ECO:0008006" key="3">
    <source>
        <dbReference type="Google" id="ProtNLM"/>
    </source>
</evidence>
<dbReference type="RefSeq" id="WP_206088238.1">
    <property type="nucleotide sequence ID" value="NZ_CP065053.1"/>
</dbReference>
<protein>
    <recommendedName>
        <fullName evidence="3">Lanthionine synthetase C-like protein</fullName>
    </recommendedName>
</protein>
<dbReference type="InterPro" id="IPR007822">
    <property type="entry name" value="LANC-like"/>
</dbReference>
<evidence type="ECO:0000313" key="1">
    <source>
        <dbReference type="EMBL" id="QPI48632.1"/>
    </source>
</evidence>
<dbReference type="Gene3D" id="1.50.10.10">
    <property type="match status" value="1"/>
</dbReference>
<reference evidence="1 2" key="1">
    <citation type="submission" date="2020-11" db="EMBL/GenBank/DDBJ databases">
        <authorList>
            <person name="Sun Q."/>
        </authorList>
    </citation>
    <scope>NUCLEOTIDE SEQUENCE [LARGE SCALE GENOMIC DNA]</scope>
    <source>
        <strain evidence="1 2">P8398</strain>
    </source>
</reference>
<dbReference type="Pfam" id="PF05147">
    <property type="entry name" value="LANC_like"/>
    <property type="match status" value="1"/>
</dbReference>
<dbReference type="Proteomes" id="UP000662888">
    <property type="component" value="Chromosome"/>
</dbReference>
<dbReference type="PANTHER" id="PTHR12736:SF7">
    <property type="entry name" value="LANC-LIKE PROTEIN 3"/>
    <property type="match status" value="1"/>
</dbReference>
<evidence type="ECO:0000313" key="2">
    <source>
        <dbReference type="Proteomes" id="UP000662888"/>
    </source>
</evidence>
<keyword evidence="2" id="KW-1185">Reference proteome</keyword>
<dbReference type="EMBL" id="CP065053">
    <property type="protein sequence ID" value="QPI48632.1"/>
    <property type="molecule type" value="Genomic_DNA"/>
</dbReference>
<gene>
    <name evidence="1" type="ORF">IV454_24365</name>
</gene>
<proteinExistence type="predicted"/>
<organism evidence="1 2">
    <name type="scientific">Massilia antarctica</name>
    <dbReference type="NCBI Taxonomy" id="2765360"/>
    <lineage>
        <taxon>Bacteria</taxon>
        <taxon>Pseudomonadati</taxon>
        <taxon>Pseudomonadota</taxon>
        <taxon>Betaproteobacteria</taxon>
        <taxon>Burkholderiales</taxon>
        <taxon>Oxalobacteraceae</taxon>
        <taxon>Telluria group</taxon>
        <taxon>Massilia</taxon>
    </lineage>
</organism>
<dbReference type="SMART" id="SM01260">
    <property type="entry name" value="LANC_like"/>
    <property type="match status" value="1"/>
</dbReference>
<sequence>MNALAGLAPGMVDGADPVRFLEAADAIGCRLVRDAIWHGERCSWMVWTKESVGSGFPSCYRAAPSGLYLGVAGIALFLCRLARLTGDARQAAAAAGALAQVEAAIERDDPRAYGFYTGSSGAAWTLIDAASHGGDMRWKAAGLRALHKLVDSAVLDSSLDLLGGQAGFAAVLASVAAAQGDDLLGDAAAAVADQLVASAQRQGDSLSWPGQQAQSANLVGLSHGTTGIALALLEVDQIRPAARYRDAANGALRYERACYSPEHRNWPDFRLMPGAPCGDPSHVVAWCHGATGMGMARLRMLELMPSEPALLAEIDAALASTVAALNAPIEPTVADISLCHGITGYNELLVMAARQFSLPDLATAGVAVGDTLLRGWHARGLPWGCGIPHCGETASLLTGTSGIGHHFLRLYDPAIPGVLLPPNTVAPTAPCPPAPTGAPS</sequence>
<name>A0AA49A7B7_9BURK</name>